<dbReference type="AlphaFoldDB" id="A0A2B7X6D1"/>
<keyword evidence="1" id="KW-0805">Transcription regulation</keyword>
<dbReference type="OrthoDB" id="4182761at2759"/>
<keyword evidence="3" id="KW-0804">Transcription</keyword>
<evidence type="ECO:0000313" key="8">
    <source>
        <dbReference type="Proteomes" id="UP000223968"/>
    </source>
</evidence>
<reference evidence="7 8" key="1">
    <citation type="submission" date="2017-10" db="EMBL/GenBank/DDBJ databases">
        <title>Comparative genomics in systemic dimorphic fungi from Ajellomycetaceae.</title>
        <authorList>
            <person name="Munoz J.F."/>
            <person name="Mcewen J.G."/>
            <person name="Clay O.K."/>
            <person name="Cuomo C.A."/>
        </authorList>
    </citation>
    <scope>NUCLEOTIDE SEQUENCE [LARGE SCALE GENOMIC DNA]</scope>
    <source>
        <strain evidence="7 8">UAMH5409</strain>
    </source>
</reference>
<feature type="domain" description="Zn(2)-C6 fungal-type" evidence="6">
    <location>
        <begin position="298"/>
        <end position="320"/>
    </location>
</feature>
<organism evidence="7 8">
    <name type="scientific">Helicocarpus griseus UAMH5409</name>
    <dbReference type="NCBI Taxonomy" id="1447875"/>
    <lineage>
        <taxon>Eukaryota</taxon>
        <taxon>Fungi</taxon>
        <taxon>Dikarya</taxon>
        <taxon>Ascomycota</taxon>
        <taxon>Pezizomycotina</taxon>
        <taxon>Eurotiomycetes</taxon>
        <taxon>Eurotiomycetidae</taxon>
        <taxon>Onygenales</taxon>
        <taxon>Ajellomycetaceae</taxon>
        <taxon>Helicocarpus</taxon>
    </lineage>
</organism>
<dbReference type="SUPFAM" id="SSF57701">
    <property type="entry name" value="Zn2/Cys6 DNA-binding domain"/>
    <property type="match status" value="1"/>
</dbReference>
<dbReference type="GO" id="GO:0008270">
    <property type="term" value="F:zinc ion binding"/>
    <property type="evidence" value="ECO:0007669"/>
    <property type="project" value="InterPro"/>
</dbReference>
<keyword evidence="8" id="KW-1185">Reference proteome</keyword>
<evidence type="ECO:0000256" key="4">
    <source>
        <dbReference type="ARBA" id="ARBA00023242"/>
    </source>
</evidence>
<evidence type="ECO:0000259" key="6">
    <source>
        <dbReference type="Pfam" id="PF00172"/>
    </source>
</evidence>
<keyword evidence="2" id="KW-0238">DNA-binding</keyword>
<evidence type="ECO:0000256" key="3">
    <source>
        <dbReference type="ARBA" id="ARBA00023163"/>
    </source>
</evidence>
<feature type="region of interest" description="Disordered" evidence="5">
    <location>
        <begin position="105"/>
        <end position="127"/>
    </location>
</feature>
<evidence type="ECO:0000256" key="1">
    <source>
        <dbReference type="ARBA" id="ARBA00023015"/>
    </source>
</evidence>
<dbReference type="InterPro" id="IPR001138">
    <property type="entry name" value="Zn2Cys6_DnaBD"/>
</dbReference>
<dbReference type="GO" id="GO:0000981">
    <property type="term" value="F:DNA-binding transcription factor activity, RNA polymerase II-specific"/>
    <property type="evidence" value="ECO:0007669"/>
    <property type="project" value="InterPro"/>
</dbReference>
<keyword evidence="4" id="KW-0539">Nucleus</keyword>
<sequence>MDPEGYFGPYLADGGYPYHDIPPDEDERKDHQQQTSMNVYGNDCFLELRGSQSTGRQNYGSGVPIHLNNAYCYGLPPTKRPSELRPTETRLGGRYWEMASSSASTAPNLWTEPSSRPTCPSTSQTSELDQGIYDSQKNMMATTDPVENQDHNVSRPSNMDDDLLCTTGGVLGDDTDRLVDDHLIQTSFTQLPMGNHSQPNPPPWPEYSVYGYGVPVGQRDDNNQASSIISTGDALVGYGSQLHFGSSEQQDAVVVNNTYRNLTVLGEPLECEGQQSLQPPAAVYDTSGDKQRGSKQKSCWFCRFKKGKCTGGTPCDGCKTIMKRKGAYLYKAPCFRNHLEAFSGLLFPATLRRRIWPRTWAEDYKNGYPENRFNNSFMIPLTAGFGKPIQVLGIVSAVQREDIEPSRRLKTDETTREPTVFSEKVLPILPACRQSKELVYQISYWVDDVARSQNLATLSSWVTAAEKNDILSTASGSVLRAVCRYYGECDVRSALSGLPEPFVEVDWRGVRPNDTLRHAMKVAILAIVMSTCMRIHTDGFQQLRHAFPTAGPGLHKRWMIPRPVNKLLKYAVCRNLMALTKVVLIGLDKLLNLKRTEIPVGHVTCIVTLLASAISAAQVSLADVCIMTQGDEETVPYREASEEISKISYEFDKITCLFHGGCKIKSISTKQQYQKLDDKTKDLVDDIADIIPALRENTSHIRGLDFGNMDLREVADLNTDRVFCALLNLMLGDSTRTRRRRG</sequence>
<dbReference type="Pfam" id="PF00172">
    <property type="entry name" value="Zn_clus"/>
    <property type="match status" value="1"/>
</dbReference>
<accession>A0A2B7X6D1</accession>
<name>A0A2B7X6D1_9EURO</name>
<gene>
    <name evidence="7" type="ORF">AJ79_07023</name>
</gene>
<evidence type="ECO:0000313" key="7">
    <source>
        <dbReference type="EMBL" id="PGH04626.1"/>
    </source>
</evidence>
<evidence type="ECO:0000256" key="2">
    <source>
        <dbReference type="ARBA" id="ARBA00023125"/>
    </source>
</evidence>
<evidence type="ECO:0000256" key="5">
    <source>
        <dbReference type="SAM" id="MobiDB-lite"/>
    </source>
</evidence>
<dbReference type="STRING" id="1447875.A0A2B7X6D1"/>
<dbReference type="CDD" id="cd00067">
    <property type="entry name" value="GAL4"/>
    <property type="match status" value="1"/>
</dbReference>
<dbReference type="Proteomes" id="UP000223968">
    <property type="component" value="Unassembled WGS sequence"/>
</dbReference>
<comment type="caution">
    <text evidence="7">The sequence shown here is derived from an EMBL/GenBank/DDBJ whole genome shotgun (WGS) entry which is preliminary data.</text>
</comment>
<dbReference type="GO" id="GO:0003677">
    <property type="term" value="F:DNA binding"/>
    <property type="evidence" value="ECO:0007669"/>
    <property type="project" value="UniProtKB-KW"/>
</dbReference>
<proteinExistence type="predicted"/>
<feature type="region of interest" description="Disordered" evidence="5">
    <location>
        <begin position="11"/>
        <end position="34"/>
    </location>
</feature>
<protein>
    <recommendedName>
        <fullName evidence="6">Zn(2)-C6 fungal-type domain-containing protein</fullName>
    </recommendedName>
</protein>
<dbReference type="EMBL" id="PDNB01000134">
    <property type="protein sequence ID" value="PGH04626.1"/>
    <property type="molecule type" value="Genomic_DNA"/>
</dbReference>
<dbReference type="InterPro" id="IPR036864">
    <property type="entry name" value="Zn2-C6_fun-type_DNA-bd_sf"/>
</dbReference>